<dbReference type="EMBL" id="QXFT01000172">
    <property type="protein sequence ID" value="KAE9352167.1"/>
    <property type="molecule type" value="Genomic_DNA"/>
</dbReference>
<keyword evidence="3" id="KW-1185">Reference proteome</keyword>
<dbReference type="Proteomes" id="UP000434957">
    <property type="component" value="Unassembled WGS sequence"/>
</dbReference>
<keyword evidence="1" id="KW-0175">Coiled coil</keyword>
<evidence type="ECO:0000313" key="3">
    <source>
        <dbReference type="Proteomes" id="UP000434957"/>
    </source>
</evidence>
<feature type="coiled-coil region" evidence="1">
    <location>
        <begin position="75"/>
        <end position="134"/>
    </location>
</feature>
<protein>
    <submittedName>
        <fullName evidence="2">Uncharacterized protein</fullName>
    </submittedName>
</protein>
<evidence type="ECO:0000313" key="2">
    <source>
        <dbReference type="EMBL" id="KAE9352167.1"/>
    </source>
</evidence>
<dbReference type="AlphaFoldDB" id="A0A6A4FVP4"/>
<gene>
    <name evidence="2" type="ORF">PR003_g4515</name>
</gene>
<organism evidence="2 3">
    <name type="scientific">Phytophthora rubi</name>
    <dbReference type="NCBI Taxonomy" id="129364"/>
    <lineage>
        <taxon>Eukaryota</taxon>
        <taxon>Sar</taxon>
        <taxon>Stramenopiles</taxon>
        <taxon>Oomycota</taxon>
        <taxon>Peronosporomycetes</taxon>
        <taxon>Peronosporales</taxon>
        <taxon>Peronosporaceae</taxon>
        <taxon>Phytophthora</taxon>
    </lineage>
</organism>
<reference evidence="2 3" key="1">
    <citation type="submission" date="2018-08" db="EMBL/GenBank/DDBJ databases">
        <title>Genomic investigation of the strawberry pathogen Phytophthora fragariae indicates pathogenicity is determined by transcriptional variation in three key races.</title>
        <authorList>
            <person name="Adams T.M."/>
            <person name="Armitage A.D."/>
            <person name="Sobczyk M.K."/>
            <person name="Bates H.J."/>
            <person name="Dunwell J.M."/>
            <person name="Nellist C.F."/>
            <person name="Harrison R.J."/>
        </authorList>
    </citation>
    <scope>NUCLEOTIDE SEQUENCE [LARGE SCALE GENOMIC DNA]</scope>
    <source>
        <strain evidence="2 3">SCRP333</strain>
    </source>
</reference>
<accession>A0A6A4FVP4</accession>
<evidence type="ECO:0000256" key="1">
    <source>
        <dbReference type="SAM" id="Coils"/>
    </source>
</evidence>
<comment type="caution">
    <text evidence="2">The sequence shown here is derived from an EMBL/GenBank/DDBJ whole genome shotgun (WGS) entry which is preliminary data.</text>
</comment>
<proteinExistence type="predicted"/>
<sequence length="182" mass="20631">MYSATVMTFGNAGDVPYFHELLEGAQTDPDHIPITFQRHKGEVFQLEVSVKLQVLKQLRVATYCIEMEPISLERIDVLESKMRDLQDEVDQLREDSEEVIENQSRGLQDLEVSVKLLQDHAGAREKEIAELKKQFMTLGTSHRCSSTTLACTTRVEKNQQFAVKCPVSLTGMSFLTIVRLGK</sequence>
<name>A0A6A4FVP4_9STRA</name>